<feature type="transmembrane region" description="Helical" evidence="1">
    <location>
        <begin position="190"/>
        <end position="211"/>
    </location>
</feature>
<feature type="transmembrane region" description="Helical" evidence="1">
    <location>
        <begin position="256"/>
        <end position="275"/>
    </location>
</feature>
<dbReference type="InterPro" id="IPR049458">
    <property type="entry name" value="EpsG-like"/>
</dbReference>
<organism evidence="2 3">
    <name type="scientific">Cobetia crustatorum</name>
    <dbReference type="NCBI Taxonomy" id="553385"/>
    <lineage>
        <taxon>Bacteria</taxon>
        <taxon>Pseudomonadati</taxon>
        <taxon>Pseudomonadota</taxon>
        <taxon>Gammaproteobacteria</taxon>
        <taxon>Oceanospirillales</taxon>
        <taxon>Halomonadaceae</taxon>
        <taxon>Cobetia</taxon>
    </lineage>
</organism>
<dbReference type="Pfam" id="PF14897">
    <property type="entry name" value="EpsG"/>
    <property type="match status" value="1"/>
</dbReference>
<feature type="transmembrane region" description="Helical" evidence="1">
    <location>
        <begin position="304"/>
        <end position="326"/>
    </location>
</feature>
<keyword evidence="1" id="KW-1133">Transmembrane helix</keyword>
<accession>A0A558HNL8</accession>
<evidence type="ECO:0000256" key="1">
    <source>
        <dbReference type="SAM" id="Phobius"/>
    </source>
</evidence>
<keyword evidence="1" id="KW-0472">Membrane</keyword>
<gene>
    <name evidence="2" type="ORF">FQP86_09000</name>
</gene>
<dbReference type="AlphaFoldDB" id="A0A558HNL8"/>
<feature type="transmembrane region" description="Helical" evidence="1">
    <location>
        <begin position="6"/>
        <end position="23"/>
    </location>
</feature>
<name>A0A558HNL8_9GAMM</name>
<feature type="transmembrane region" description="Helical" evidence="1">
    <location>
        <begin position="88"/>
        <end position="107"/>
    </location>
</feature>
<protein>
    <submittedName>
        <fullName evidence="2">EpsG family protein</fullName>
    </submittedName>
</protein>
<feature type="transmembrane region" description="Helical" evidence="1">
    <location>
        <begin position="231"/>
        <end position="249"/>
    </location>
</feature>
<feature type="transmembrane region" description="Helical" evidence="1">
    <location>
        <begin position="114"/>
        <end position="133"/>
    </location>
</feature>
<reference evidence="2 3" key="1">
    <citation type="submission" date="2019-07" db="EMBL/GenBank/DDBJ databases">
        <title>Diversity of Bacteria from Kongsfjorden, Arctic.</title>
        <authorList>
            <person name="Yu Y."/>
        </authorList>
    </citation>
    <scope>NUCLEOTIDE SEQUENCE [LARGE SCALE GENOMIC DNA]</scope>
    <source>
        <strain evidence="2 3">SM1923</strain>
    </source>
</reference>
<keyword evidence="3" id="KW-1185">Reference proteome</keyword>
<dbReference type="STRING" id="553385.GCA_000591415_03455"/>
<dbReference type="OrthoDB" id="6183844at2"/>
<feature type="transmembrane region" description="Helical" evidence="1">
    <location>
        <begin position="30"/>
        <end position="47"/>
    </location>
</feature>
<dbReference type="EMBL" id="VNFH01000005">
    <property type="protein sequence ID" value="TVU70734.1"/>
    <property type="molecule type" value="Genomic_DNA"/>
</dbReference>
<evidence type="ECO:0000313" key="3">
    <source>
        <dbReference type="Proteomes" id="UP000319941"/>
    </source>
</evidence>
<proteinExistence type="predicted"/>
<dbReference type="RefSeq" id="WP_144727472.1">
    <property type="nucleotide sequence ID" value="NZ_CAWOWR010000107.1"/>
</dbReference>
<evidence type="ECO:0000313" key="2">
    <source>
        <dbReference type="EMBL" id="TVU70734.1"/>
    </source>
</evidence>
<sequence length="355" mass="40132">MLTVSGYYIAFMALLVAVLPLAASERTRIMGAWLAGGLCLAFMALRYDAGYDYFSYRQMATWQVDLSFLEPAPAALARMARAWGEPQLFFFITAFIYVSCFVTALVMSRRNLAWCLLFFVCLPLIYLSAFGFVKQHVAIALFMLAMACLERGMRLPALALMLVGISFHYTLALYLPLLVAYPLLRRAYPFWVYLVLLPLCFVAGPLAKSALSALGLYAHYFEDFSGGGQKLYVIYLLICLGTLVMWKHFRLSLDPWAFNMMFIGVALYTLFITYGEHVARASYYFLPFAIFVICDVIEHFREKLVPSLLSGLLMMALFFMSLKVAAGNQDHDFLNNYEFYFLSDEALVIGNGGQS</sequence>
<dbReference type="Proteomes" id="UP000319941">
    <property type="component" value="Unassembled WGS sequence"/>
</dbReference>
<comment type="caution">
    <text evidence="2">The sequence shown here is derived from an EMBL/GenBank/DDBJ whole genome shotgun (WGS) entry which is preliminary data.</text>
</comment>
<feature type="transmembrane region" description="Helical" evidence="1">
    <location>
        <begin position="153"/>
        <end position="178"/>
    </location>
</feature>
<keyword evidence="1" id="KW-0812">Transmembrane</keyword>
<feature type="transmembrane region" description="Helical" evidence="1">
    <location>
        <begin position="281"/>
        <end position="297"/>
    </location>
</feature>